<organism evidence="2 3">
    <name type="scientific">Araneus ventricosus</name>
    <name type="common">Orbweaver spider</name>
    <name type="synonym">Epeira ventricosa</name>
    <dbReference type="NCBI Taxonomy" id="182803"/>
    <lineage>
        <taxon>Eukaryota</taxon>
        <taxon>Metazoa</taxon>
        <taxon>Ecdysozoa</taxon>
        <taxon>Arthropoda</taxon>
        <taxon>Chelicerata</taxon>
        <taxon>Arachnida</taxon>
        <taxon>Araneae</taxon>
        <taxon>Araneomorphae</taxon>
        <taxon>Entelegynae</taxon>
        <taxon>Araneoidea</taxon>
        <taxon>Araneidae</taxon>
        <taxon>Araneus</taxon>
    </lineage>
</organism>
<keyword evidence="3" id="KW-1185">Reference proteome</keyword>
<evidence type="ECO:0000313" key="3">
    <source>
        <dbReference type="Proteomes" id="UP000499080"/>
    </source>
</evidence>
<reference evidence="2 3" key="1">
    <citation type="journal article" date="2019" name="Sci. Rep.">
        <title>Orb-weaving spider Araneus ventricosus genome elucidates the spidroin gene catalogue.</title>
        <authorList>
            <person name="Kono N."/>
            <person name="Nakamura H."/>
            <person name="Ohtoshi R."/>
            <person name="Moran D.A.P."/>
            <person name="Shinohara A."/>
            <person name="Yoshida Y."/>
            <person name="Fujiwara M."/>
            <person name="Mori M."/>
            <person name="Tomita M."/>
            <person name="Arakawa K."/>
        </authorList>
    </citation>
    <scope>NUCLEOTIDE SEQUENCE [LARGE SCALE GENOMIC DNA]</scope>
</reference>
<gene>
    <name evidence="2" type="ORF">AVEN_2831_1</name>
</gene>
<sequence>MTRTTPELAPPLQTSAKKQTVGRLATTYDLACNRPYTRRIFSGIWFRTCDPPVPRSRPYHYIATVIRACNHTTAIKIYSVCIHSKQNFMLYNVLPKQFQHWMCSFGGNLGKTDKTPPTSFQFCHPSSRRSPRLRKKSWDSHSGP</sequence>
<accession>A0A4Y2ENB2</accession>
<name>A0A4Y2ENB2_ARAVE</name>
<feature type="compositionally biased region" description="Basic residues" evidence="1">
    <location>
        <begin position="126"/>
        <end position="135"/>
    </location>
</feature>
<evidence type="ECO:0000313" key="2">
    <source>
        <dbReference type="EMBL" id="GBM29324.1"/>
    </source>
</evidence>
<feature type="region of interest" description="Disordered" evidence="1">
    <location>
        <begin position="121"/>
        <end position="144"/>
    </location>
</feature>
<comment type="caution">
    <text evidence="2">The sequence shown here is derived from an EMBL/GenBank/DDBJ whole genome shotgun (WGS) entry which is preliminary data.</text>
</comment>
<dbReference type="EMBL" id="BGPR01000633">
    <property type="protein sequence ID" value="GBM29324.1"/>
    <property type="molecule type" value="Genomic_DNA"/>
</dbReference>
<dbReference type="AlphaFoldDB" id="A0A4Y2ENB2"/>
<protein>
    <submittedName>
        <fullName evidence="2">Uncharacterized protein</fullName>
    </submittedName>
</protein>
<evidence type="ECO:0000256" key="1">
    <source>
        <dbReference type="SAM" id="MobiDB-lite"/>
    </source>
</evidence>
<proteinExistence type="predicted"/>
<dbReference type="Proteomes" id="UP000499080">
    <property type="component" value="Unassembled WGS sequence"/>
</dbReference>